<reference evidence="8 9" key="1">
    <citation type="submission" date="2017-08" db="EMBL/GenBank/DDBJ databases">
        <title>Whole Genome Sequence of Sphingobium hydrophobicum C1: Insights into Adaption to the Electronic-waste Contaminated Sediment.</title>
        <authorList>
            <person name="Song D."/>
            <person name="Chen X."/>
            <person name="Xu M."/>
        </authorList>
    </citation>
    <scope>NUCLEOTIDE SEQUENCE [LARGE SCALE GENOMIC DNA]</scope>
    <source>
        <strain evidence="8 9">C1</strain>
    </source>
</reference>
<evidence type="ECO:0000256" key="4">
    <source>
        <dbReference type="ARBA" id="ARBA00022840"/>
    </source>
</evidence>
<dbReference type="GO" id="GO:0005524">
    <property type="term" value="F:ATP binding"/>
    <property type="evidence" value="ECO:0007669"/>
    <property type="project" value="UniProtKB-UniRule"/>
</dbReference>
<dbReference type="Proteomes" id="UP000217141">
    <property type="component" value="Chromosome I"/>
</dbReference>
<dbReference type="KEGG" id="shyd:CJD35_09445"/>
<dbReference type="SUPFAM" id="SSF52402">
    <property type="entry name" value="Adenine nucleotide alpha hydrolases-like"/>
    <property type="match status" value="1"/>
</dbReference>
<dbReference type="GO" id="GO:0006400">
    <property type="term" value="P:tRNA modification"/>
    <property type="evidence" value="ECO:0007669"/>
    <property type="project" value="UniProtKB-UniRule"/>
</dbReference>
<dbReference type="EMBL" id="CP022745">
    <property type="protein sequence ID" value="ASY44647.1"/>
    <property type="molecule type" value="Genomic_DNA"/>
</dbReference>
<comment type="catalytic activity">
    <reaction evidence="5 6">
        <text>cytidine(34) in tRNA(Ile2) + L-lysine + ATP = lysidine(34) in tRNA(Ile2) + AMP + diphosphate + H(+)</text>
        <dbReference type="Rhea" id="RHEA:43744"/>
        <dbReference type="Rhea" id="RHEA-COMP:10625"/>
        <dbReference type="Rhea" id="RHEA-COMP:10670"/>
        <dbReference type="ChEBI" id="CHEBI:15378"/>
        <dbReference type="ChEBI" id="CHEBI:30616"/>
        <dbReference type="ChEBI" id="CHEBI:32551"/>
        <dbReference type="ChEBI" id="CHEBI:33019"/>
        <dbReference type="ChEBI" id="CHEBI:82748"/>
        <dbReference type="ChEBI" id="CHEBI:83665"/>
        <dbReference type="ChEBI" id="CHEBI:456215"/>
        <dbReference type="EC" id="6.3.4.19"/>
    </reaction>
</comment>
<dbReference type="CDD" id="cd01992">
    <property type="entry name" value="TilS_N"/>
    <property type="match status" value="1"/>
</dbReference>
<comment type="similarity">
    <text evidence="6">Belongs to the tRNA(Ile)-lysidine synthase family.</text>
</comment>
<dbReference type="Pfam" id="PF01171">
    <property type="entry name" value="ATP_bind_3"/>
    <property type="match status" value="1"/>
</dbReference>
<keyword evidence="1 6" id="KW-0436">Ligase</keyword>
<keyword evidence="6" id="KW-0963">Cytoplasm</keyword>
<evidence type="ECO:0000313" key="8">
    <source>
        <dbReference type="EMBL" id="ASY44647.1"/>
    </source>
</evidence>
<feature type="binding site" evidence="6">
    <location>
        <begin position="35"/>
        <end position="40"/>
    </location>
    <ligand>
        <name>ATP</name>
        <dbReference type="ChEBI" id="CHEBI:30616"/>
    </ligand>
</feature>
<dbReference type="NCBIfam" id="TIGR02432">
    <property type="entry name" value="lysidine_TilS_N"/>
    <property type="match status" value="1"/>
</dbReference>
<evidence type="ECO:0000313" key="9">
    <source>
        <dbReference type="Proteomes" id="UP000217141"/>
    </source>
</evidence>
<name>A0A249MU08_SPHXE</name>
<dbReference type="RefSeq" id="WP_017181106.1">
    <property type="nucleotide sequence ID" value="NZ_CP022745.1"/>
</dbReference>
<accession>A0A249MU08</accession>
<keyword evidence="4 6" id="KW-0067">ATP-binding</keyword>
<protein>
    <recommendedName>
        <fullName evidence="6">tRNA(Ile)-lysidine synthase</fullName>
        <ecNumber evidence="6">6.3.4.19</ecNumber>
    </recommendedName>
    <alternativeName>
        <fullName evidence="6">tRNA(Ile)-2-lysyl-cytidine synthase</fullName>
    </alternativeName>
    <alternativeName>
        <fullName evidence="6">tRNA(Ile)-lysidine synthetase</fullName>
    </alternativeName>
</protein>
<dbReference type="InterPro" id="IPR011063">
    <property type="entry name" value="TilS/TtcA_N"/>
</dbReference>
<sequence>MQLSSDRSGLQARLIAATRALAGDDPAARFGVAVSGGPDSMALLYLAARAFPERVAAVTVDHRLRPASADEAAMVARWCAGQGIAHHVAKPDAPPSGNIQAWARAQRYRLIEQWRSAQGVDWIMTAHHADDQLETLLMRLNRGSGVGGLAGVRGRSGTVIRPLLGVRKAALQRLVDEEAVPHVHDPSNADPRFDRAALRVALTGANWLNPEAAARSAAALAEAEAALDWSVAELAARHVGRDGDQWRLDRTDLPREYLRRLVLHMLNAAAPNAALPRGDALDRAIGAAQVGGQANLGDWLLRGGRVWTLRAAPPRGHFQKVPQSDA</sequence>
<feature type="domain" description="tRNA(Ile)-lysidine/2-thiocytidine synthase N-terminal" evidence="7">
    <location>
        <begin position="30"/>
        <end position="199"/>
    </location>
</feature>
<comment type="domain">
    <text evidence="6">The N-terminal region contains the highly conserved SGGXDS motif, predicted to be a P-loop motif involved in ATP binding.</text>
</comment>
<gene>
    <name evidence="6 8" type="primary">tilS</name>
    <name evidence="8" type="ORF">CJD35_09445</name>
</gene>
<evidence type="ECO:0000256" key="5">
    <source>
        <dbReference type="ARBA" id="ARBA00048539"/>
    </source>
</evidence>
<dbReference type="EC" id="6.3.4.19" evidence="6"/>
<keyword evidence="3 6" id="KW-0547">Nucleotide-binding</keyword>
<dbReference type="Gene3D" id="3.40.50.620">
    <property type="entry name" value="HUPs"/>
    <property type="match status" value="1"/>
</dbReference>
<keyword evidence="2 6" id="KW-0819">tRNA processing</keyword>
<dbReference type="InterPro" id="IPR012795">
    <property type="entry name" value="tRNA_Ile_lys_synt_N"/>
</dbReference>
<evidence type="ECO:0000256" key="3">
    <source>
        <dbReference type="ARBA" id="ARBA00022741"/>
    </source>
</evidence>
<proteinExistence type="inferred from homology"/>
<dbReference type="HAMAP" id="MF_01161">
    <property type="entry name" value="tRNA_Ile_lys_synt"/>
    <property type="match status" value="1"/>
</dbReference>
<dbReference type="AlphaFoldDB" id="A0A249MU08"/>
<evidence type="ECO:0000256" key="1">
    <source>
        <dbReference type="ARBA" id="ARBA00022598"/>
    </source>
</evidence>
<evidence type="ECO:0000256" key="6">
    <source>
        <dbReference type="HAMAP-Rule" id="MF_01161"/>
    </source>
</evidence>
<dbReference type="InterPro" id="IPR012094">
    <property type="entry name" value="tRNA_Ile_lys_synt"/>
</dbReference>
<dbReference type="PANTHER" id="PTHR43033">
    <property type="entry name" value="TRNA(ILE)-LYSIDINE SYNTHASE-RELATED"/>
    <property type="match status" value="1"/>
</dbReference>
<organism evidence="8 9">
    <name type="scientific">Sphingobium xenophagum</name>
    <dbReference type="NCBI Taxonomy" id="121428"/>
    <lineage>
        <taxon>Bacteria</taxon>
        <taxon>Pseudomonadati</taxon>
        <taxon>Pseudomonadota</taxon>
        <taxon>Alphaproteobacteria</taxon>
        <taxon>Sphingomonadales</taxon>
        <taxon>Sphingomonadaceae</taxon>
        <taxon>Sphingobium</taxon>
    </lineage>
</organism>
<comment type="function">
    <text evidence="6">Ligates lysine onto the cytidine present at position 34 of the AUA codon-specific tRNA(Ile) that contains the anticodon CAU, in an ATP-dependent manner. Cytidine is converted to lysidine, thus changing the amino acid specificity of the tRNA from methionine to isoleucine.</text>
</comment>
<evidence type="ECO:0000256" key="2">
    <source>
        <dbReference type="ARBA" id="ARBA00022694"/>
    </source>
</evidence>
<dbReference type="PANTHER" id="PTHR43033:SF1">
    <property type="entry name" value="TRNA(ILE)-LYSIDINE SYNTHASE-RELATED"/>
    <property type="match status" value="1"/>
</dbReference>
<dbReference type="GO" id="GO:0005737">
    <property type="term" value="C:cytoplasm"/>
    <property type="evidence" value="ECO:0007669"/>
    <property type="project" value="UniProtKB-SubCell"/>
</dbReference>
<dbReference type="InterPro" id="IPR014729">
    <property type="entry name" value="Rossmann-like_a/b/a_fold"/>
</dbReference>
<evidence type="ECO:0000259" key="7">
    <source>
        <dbReference type="Pfam" id="PF01171"/>
    </source>
</evidence>
<comment type="subcellular location">
    <subcellularLocation>
        <location evidence="6">Cytoplasm</location>
    </subcellularLocation>
</comment>
<dbReference type="GO" id="GO:0032267">
    <property type="term" value="F:tRNA(Ile)-lysidine synthase activity"/>
    <property type="evidence" value="ECO:0007669"/>
    <property type="project" value="UniProtKB-EC"/>
</dbReference>